<keyword evidence="2" id="KW-1185">Reference proteome</keyword>
<evidence type="ECO:0008006" key="3">
    <source>
        <dbReference type="Google" id="ProtNLM"/>
    </source>
</evidence>
<accession>A0A4R6IIU0</accession>
<protein>
    <recommendedName>
        <fullName evidence="3">Pectate lyase-like protein</fullName>
    </recommendedName>
</protein>
<proteinExistence type="predicted"/>
<dbReference type="AlphaFoldDB" id="A0A4R6IIU0"/>
<evidence type="ECO:0000313" key="1">
    <source>
        <dbReference type="EMBL" id="TDO21845.1"/>
    </source>
</evidence>
<dbReference type="SUPFAM" id="SSF51126">
    <property type="entry name" value="Pectin lyase-like"/>
    <property type="match status" value="2"/>
</dbReference>
<dbReference type="EMBL" id="SNWM01000003">
    <property type="protein sequence ID" value="TDO21845.1"/>
    <property type="molecule type" value="Genomic_DNA"/>
</dbReference>
<dbReference type="SMART" id="SM00710">
    <property type="entry name" value="PbH1"/>
    <property type="match status" value="7"/>
</dbReference>
<dbReference type="RefSeq" id="WP_133556667.1">
    <property type="nucleotide sequence ID" value="NZ_SNWM01000003.1"/>
</dbReference>
<gene>
    <name evidence="1" type="ORF">CLV32_2953</name>
</gene>
<dbReference type="OrthoDB" id="606446at2"/>
<dbReference type="InterPro" id="IPR006626">
    <property type="entry name" value="PbH1"/>
</dbReference>
<dbReference type="Proteomes" id="UP000295499">
    <property type="component" value="Unassembled WGS sequence"/>
</dbReference>
<evidence type="ECO:0000313" key="2">
    <source>
        <dbReference type="Proteomes" id="UP000295499"/>
    </source>
</evidence>
<comment type="caution">
    <text evidence="1">The sequence shown here is derived from an EMBL/GenBank/DDBJ whole genome shotgun (WGS) entry which is preliminary data.</text>
</comment>
<name>A0A4R6IIU0_9SPHI</name>
<dbReference type="InterPro" id="IPR011050">
    <property type="entry name" value="Pectin_lyase_fold/virulence"/>
</dbReference>
<reference evidence="1 2" key="1">
    <citation type="submission" date="2019-03" db="EMBL/GenBank/DDBJ databases">
        <title>Genomic Encyclopedia of Archaeal and Bacterial Type Strains, Phase II (KMG-II): from individual species to whole genera.</title>
        <authorList>
            <person name="Goeker M."/>
        </authorList>
    </citation>
    <scope>NUCLEOTIDE SEQUENCE [LARGE SCALE GENOMIC DNA]</scope>
    <source>
        <strain evidence="1 2">DSM 19034</strain>
    </source>
</reference>
<dbReference type="Gene3D" id="2.160.20.10">
    <property type="entry name" value="Single-stranded right-handed beta-helix, Pectin lyase-like"/>
    <property type="match status" value="2"/>
</dbReference>
<dbReference type="InterPro" id="IPR012334">
    <property type="entry name" value="Pectin_lyas_fold"/>
</dbReference>
<sequence>MESNNDPVIYQYLKIEEELNIPIGDSFSANEPASLKKKLNGRLALDGEEMQGINEKNQYGGYPGFDSSSATSYFQNTVGDITFNVINEATGESLSYKTVFGVTDFDVDGVYIKKETTGSNAGRYLKLDLKNGFLKAKYYGVKGDGISDDTESLRNALISHSKYKVPLFFDEGLYIINHNNWTSSLELNYVNVIGVGNDFSKIKVDSRVFQNFIKLTDNSICILHKIAIGGFLNVIFSEDKVCHLSISKCKFFNNREFSVYVKERTMAANSEVVFANLSDNLIENSSGFALQGLISKSAIATGNQMYNVQRDLTLWDISNGYRVQGICIGDLSNAEPDYGQNLTTQIIISNNTIEKLTNQSPVGSSNYYSTNAIAASGRNVIISNNAIKALISSRNDDVEAIYTKMVEGVVGFNTIEDGTMGNSISTASIAIKGVRIDNPTNLPACNNIQVIGNVLLNKTGNTGCVGIQIYGGSNIEVSNNTADGFLYAGMRVLGGKNISLTRNNILNMDASQAITSELSSIDGYLRIENNNISDIRGTNSTTALQLIKVTASVTSITDLKVIGNHIYISLDNTKYNTASLIAVDAVTGINRLSCHDNEYIILSSNSSTNVNLNGLNIRVVNSTGFAKNISVSNNRFKTDVPLVNMRHFTINGSANIADNSSLVPNLQLGINYNNGVEYNNPFKRIAPDASFTVTQVDKYITLSSIAASRIVTLPSANSCLLRTIILHNINTSSFAWGVTPGIRDYSGNLYSLLDNKTIYMIQSDGTAWYIMSKQGPV</sequence>
<organism evidence="1 2">
    <name type="scientific">Pedobacter duraquae</name>
    <dbReference type="NCBI Taxonomy" id="425511"/>
    <lineage>
        <taxon>Bacteria</taxon>
        <taxon>Pseudomonadati</taxon>
        <taxon>Bacteroidota</taxon>
        <taxon>Sphingobacteriia</taxon>
        <taxon>Sphingobacteriales</taxon>
        <taxon>Sphingobacteriaceae</taxon>
        <taxon>Pedobacter</taxon>
    </lineage>
</organism>